<comment type="caution">
    <text evidence="2">The sequence shown here is derived from an EMBL/GenBank/DDBJ whole genome shotgun (WGS) entry which is preliminary data.</text>
</comment>
<dbReference type="EMBL" id="SCWC02000005">
    <property type="protein sequence ID" value="KAA1039148.1"/>
    <property type="molecule type" value="Genomic_DNA"/>
</dbReference>
<dbReference type="PROSITE" id="PS51750">
    <property type="entry name" value="BRO_N"/>
    <property type="match status" value="1"/>
</dbReference>
<dbReference type="Pfam" id="PF02498">
    <property type="entry name" value="Bro-N"/>
    <property type="match status" value="1"/>
</dbReference>
<organism evidence="2 3">
    <name type="scientific">Macrococcus equipercicus</name>
    <dbReference type="NCBI Taxonomy" id="69967"/>
    <lineage>
        <taxon>Bacteria</taxon>
        <taxon>Bacillati</taxon>
        <taxon>Bacillota</taxon>
        <taxon>Bacilli</taxon>
        <taxon>Bacillales</taxon>
        <taxon>Staphylococcaceae</taxon>
        <taxon>Macrococcus</taxon>
    </lineage>
</organism>
<accession>A0ABQ6R7T8</accession>
<dbReference type="PANTHER" id="PTHR36180:SF2">
    <property type="entry name" value="BRO FAMILY PROTEIN"/>
    <property type="match status" value="1"/>
</dbReference>
<proteinExistence type="predicted"/>
<keyword evidence="3" id="KW-1185">Reference proteome</keyword>
<evidence type="ECO:0000313" key="3">
    <source>
        <dbReference type="Proteomes" id="UP000295735"/>
    </source>
</evidence>
<dbReference type="PANTHER" id="PTHR36180">
    <property type="entry name" value="DNA-BINDING PROTEIN-RELATED-RELATED"/>
    <property type="match status" value="1"/>
</dbReference>
<dbReference type="Proteomes" id="UP000295735">
    <property type="component" value="Unassembled WGS sequence"/>
</dbReference>
<dbReference type="InterPro" id="IPR003497">
    <property type="entry name" value="BRO_N_domain"/>
</dbReference>
<feature type="domain" description="Bro-N" evidence="1">
    <location>
        <begin position="1"/>
        <end position="113"/>
    </location>
</feature>
<gene>
    <name evidence="2" type="ORF">ERX35_008000</name>
</gene>
<sequence>MSELQLFNFEQLPVRTIDVEGEPHFVGKDVAEILGYSNTRDALIRHVDSEDKVVVKLDTPGGMQGQVVINESGLYSMIIEAAKQSVNPQIKETARKFKRFITSEVLPAIRKTGGYQKLPTSPMEILELVFQEQKNTKEEVMQIKSDVIDLKENQKLSPGEYGHLTKTINKKVMQIKELHKLYATTDDQQRLVHNELYKDINHEVFKACRVNQRTQIRQKDSEAALDIVYNWTPSRATLKVIQDIMNQEAVI</sequence>
<protein>
    <submittedName>
        <fullName evidence="2">Phage repressor protein</fullName>
    </submittedName>
</protein>
<evidence type="ECO:0000313" key="2">
    <source>
        <dbReference type="EMBL" id="KAA1039148.1"/>
    </source>
</evidence>
<reference evidence="2 3" key="1">
    <citation type="submission" date="2019-09" db="EMBL/GenBank/DDBJ databases">
        <authorList>
            <person name="Mazhar S."/>
            <person name="Altermann E."/>
            <person name="Hill C."/>
            <person name="Mcauliffe O."/>
        </authorList>
    </citation>
    <scope>NUCLEOTIDE SEQUENCE [LARGE SCALE GENOMIC DNA]</scope>
    <source>
        <strain evidence="2 3">ATCC 51831</strain>
    </source>
</reference>
<dbReference type="SMART" id="SM01040">
    <property type="entry name" value="Bro-N"/>
    <property type="match status" value="1"/>
</dbReference>
<evidence type="ECO:0000259" key="1">
    <source>
        <dbReference type="PROSITE" id="PS51750"/>
    </source>
</evidence>
<dbReference type="InterPro" id="IPR018878">
    <property type="entry name" value="ORF6C_dom"/>
</dbReference>
<dbReference type="Pfam" id="PF10552">
    <property type="entry name" value="ORF6C"/>
    <property type="match status" value="1"/>
</dbReference>
<name>A0ABQ6R7T8_9STAP</name>
<dbReference type="RefSeq" id="WP_149459407.1">
    <property type="nucleotide sequence ID" value="NZ_SCWC02000005.1"/>
</dbReference>